<keyword evidence="15" id="KW-1185">Reference proteome</keyword>
<dbReference type="OMA" id="QETDAFR"/>
<evidence type="ECO:0000313" key="15">
    <source>
        <dbReference type="Proteomes" id="UP000821853"/>
    </source>
</evidence>
<accession>A0A9J6GH34</accession>
<evidence type="ECO:0000256" key="10">
    <source>
        <dbReference type="ARBA" id="ARBA00023242"/>
    </source>
</evidence>
<comment type="similarity">
    <text evidence="2">Belongs to the THAP1 family.</text>
</comment>
<evidence type="ECO:0000256" key="12">
    <source>
        <dbReference type="PROSITE-ProRule" id="PRU00309"/>
    </source>
</evidence>
<keyword evidence="8 12" id="KW-0238">DNA-binding</keyword>
<keyword evidence="5" id="KW-0862">Zinc</keyword>
<keyword evidence="7" id="KW-0175">Coiled coil</keyword>
<proteinExistence type="inferred from homology"/>
<keyword evidence="10" id="KW-0539">Nucleus</keyword>
<dbReference type="PANTHER" id="PTHR46600:SF1">
    <property type="entry name" value="THAP DOMAIN-CONTAINING PROTEIN 1"/>
    <property type="match status" value="1"/>
</dbReference>
<evidence type="ECO:0000256" key="2">
    <source>
        <dbReference type="ARBA" id="ARBA00006177"/>
    </source>
</evidence>
<evidence type="ECO:0000256" key="9">
    <source>
        <dbReference type="ARBA" id="ARBA00023163"/>
    </source>
</evidence>
<evidence type="ECO:0000259" key="13">
    <source>
        <dbReference type="PROSITE" id="PS50950"/>
    </source>
</evidence>
<comment type="subcellular location">
    <subcellularLocation>
        <location evidence="1">Nucleus</location>
        <location evidence="1">Nucleoplasm</location>
    </subcellularLocation>
</comment>
<dbReference type="AlphaFoldDB" id="A0A9J6GH34"/>
<gene>
    <name evidence="14" type="ORF">HPB48_007454</name>
</gene>
<dbReference type="OrthoDB" id="6764673at2759"/>
<dbReference type="PROSITE" id="PS50950">
    <property type="entry name" value="ZF_THAP"/>
    <property type="match status" value="1"/>
</dbReference>
<feature type="domain" description="THAP-type" evidence="13">
    <location>
        <begin position="5"/>
        <end position="102"/>
    </location>
</feature>
<evidence type="ECO:0000256" key="5">
    <source>
        <dbReference type="ARBA" id="ARBA00022833"/>
    </source>
</evidence>
<dbReference type="SMART" id="SM00980">
    <property type="entry name" value="THAP"/>
    <property type="match status" value="1"/>
</dbReference>
<dbReference type="EMBL" id="JABSTR010000006">
    <property type="protein sequence ID" value="KAH9373824.1"/>
    <property type="molecule type" value="Genomic_DNA"/>
</dbReference>
<dbReference type="SUPFAM" id="SSF57716">
    <property type="entry name" value="Glucocorticoid receptor-like (DNA-binding domain)"/>
    <property type="match status" value="1"/>
</dbReference>
<evidence type="ECO:0000256" key="11">
    <source>
        <dbReference type="ARBA" id="ARBA00023306"/>
    </source>
</evidence>
<dbReference type="PANTHER" id="PTHR46600">
    <property type="entry name" value="THAP DOMAIN-CONTAINING"/>
    <property type="match status" value="1"/>
</dbReference>
<evidence type="ECO:0000256" key="6">
    <source>
        <dbReference type="ARBA" id="ARBA00023015"/>
    </source>
</evidence>
<evidence type="ECO:0000256" key="4">
    <source>
        <dbReference type="ARBA" id="ARBA00022771"/>
    </source>
</evidence>
<keyword evidence="3" id="KW-0479">Metal-binding</keyword>
<dbReference type="VEuPathDB" id="VectorBase:HLOH_064916"/>
<keyword evidence="4 12" id="KW-0863">Zinc-finger</keyword>
<reference evidence="14 15" key="1">
    <citation type="journal article" date="2020" name="Cell">
        <title>Large-Scale Comparative Analyses of Tick Genomes Elucidate Their Genetic Diversity and Vector Capacities.</title>
        <authorList>
            <consortium name="Tick Genome and Microbiome Consortium (TIGMIC)"/>
            <person name="Jia N."/>
            <person name="Wang J."/>
            <person name="Shi W."/>
            <person name="Du L."/>
            <person name="Sun Y."/>
            <person name="Zhan W."/>
            <person name="Jiang J.F."/>
            <person name="Wang Q."/>
            <person name="Zhang B."/>
            <person name="Ji P."/>
            <person name="Bell-Sakyi L."/>
            <person name="Cui X.M."/>
            <person name="Yuan T.T."/>
            <person name="Jiang B.G."/>
            <person name="Yang W.F."/>
            <person name="Lam T.T."/>
            <person name="Chang Q.C."/>
            <person name="Ding S.J."/>
            <person name="Wang X.J."/>
            <person name="Zhu J.G."/>
            <person name="Ruan X.D."/>
            <person name="Zhao L."/>
            <person name="Wei J.T."/>
            <person name="Ye R.Z."/>
            <person name="Que T.C."/>
            <person name="Du C.H."/>
            <person name="Zhou Y.H."/>
            <person name="Cheng J.X."/>
            <person name="Dai P.F."/>
            <person name="Guo W.B."/>
            <person name="Han X.H."/>
            <person name="Huang E.J."/>
            <person name="Li L.F."/>
            <person name="Wei W."/>
            <person name="Gao Y.C."/>
            <person name="Liu J.Z."/>
            <person name="Shao H.Z."/>
            <person name="Wang X."/>
            <person name="Wang C.C."/>
            <person name="Yang T.C."/>
            <person name="Huo Q.B."/>
            <person name="Li W."/>
            <person name="Chen H.Y."/>
            <person name="Chen S.E."/>
            <person name="Zhou L.G."/>
            <person name="Ni X.B."/>
            <person name="Tian J.H."/>
            <person name="Sheng Y."/>
            <person name="Liu T."/>
            <person name="Pan Y.S."/>
            <person name="Xia L.Y."/>
            <person name="Li J."/>
            <person name="Zhao F."/>
            <person name="Cao W.C."/>
        </authorList>
    </citation>
    <scope>NUCLEOTIDE SEQUENCE [LARGE SCALE GENOMIC DNA]</scope>
    <source>
        <strain evidence="14">HaeL-2018</strain>
    </source>
</reference>
<evidence type="ECO:0000313" key="14">
    <source>
        <dbReference type="EMBL" id="KAH9373824.1"/>
    </source>
</evidence>
<dbReference type="GO" id="GO:0008270">
    <property type="term" value="F:zinc ion binding"/>
    <property type="evidence" value="ECO:0007669"/>
    <property type="project" value="UniProtKB-KW"/>
</dbReference>
<evidence type="ECO:0000256" key="1">
    <source>
        <dbReference type="ARBA" id="ARBA00004642"/>
    </source>
</evidence>
<dbReference type="GO" id="GO:0005654">
    <property type="term" value="C:nucleoplasm"/>
    <property type="evidence" value="ECO:0007669"/>
    <property type="project" value="UniProtKB-SubCell"/>
</dbReference>
<organism evidence="14 15">
    <name type="scientific">Haemaphysalis longicornis</name>
    <name type="common">Bush tick</name>
    <dbReference type="NCBI Taxonomy" id="44386"/>
    <lineage>
        <taxon>Eukaryota</taxon>
        <taxon>Metazoa</taxon>
        <taxon>Ecdysozoa</taxon>
        <taxon>Arthropoda</taxon>
        <taxon>Chelicerata</taxon>
        <taxon>Arachnida</taxon>
        <taxon>Acari</taxon>
        <taxon>Parasitiformes</taxon>
        <taxon>Ixodida</taxon>
        <taxon>Ixodoidea</taxon>
        <taxon>Ixodidae</taxon>
        <taxon>Haemaphysalinae</taxon>
        <taxon>Haemaphysalis</taxon>
    </lineage>
</organism>
<name>A0A9J6GH34_HAELO</name>
<sequence>METTMPLTCCVPGCRSGYRSTTEKASLFCLPSDREQRHRWKRAIPRQETDAFRFESKAVRVCEKHFDPTDIIRADEFEISGQSVLLQREKLKLRFDALPRIFENLPAYFTKPKPRSRLTTRKSV</sequence>
<dbReference type="Gene3D" id="6.20.210.20">
    <property type="entry name" value="THAP domain"/>
    <property type="match status" value="1"/>
</dbReference>
<evidence type="ECO:0000256" key="7">
    <source>
        <dbReference type="ARBA" id="ARBA00023054"/>
    </source>
</evidence>
<evidence type="ECO:0000256" key="8">
    <source>
        <dbReference type="ARBA" id="ARBA00023125"/>
    </source>
</evidence>
<dbReference type="Pfam" id="PF05485">
    <property type="entry name" value="THAP"/>
    <property type="match status" value="1"/>
</dbReference>
<keyword evidence="6" id="KW-0805">Transcription regulation</keyword>
<keyword evidence="9" id="KW-0804">Transcription</keyword>
<dbReference type="GO" id="GO:0043565">
    <property type="term" value="F:sequence-specific DNA binding"/>
    <property type="evidence" value="ECO:0007669"/>
    <property type="project" value="InterPro"/>
</dbReference>
<comment type="caution">
    <text evidence="14">The sequence shown here is derived from an EMBL/GenBank/DDBJ whole genome shotgun (WGS) entry which is preliminary data.</text>
</comment>
<dbReference type="Proteomes" id="UP000821853">
    <property type="component" value="Chromosome 4"/>
</dbReference>
<protein>
    <recommendedName>
        <fullName evidence="13">THAP-type domain-containing protein</fullName>
    </recommendedName>
</protein>
<dbReference type="InterPro" id="IPR026516">
    <property type="entry name" value="THAP1/10"/>
</dbReference>
<evidence type="ECO:0000256" key="3">
    <source>
        <dbReference type="ARBA" id="ARBA00022723"/>
    </source>
</evidence>
<keyword evidence="11" id="KW-0131">Cell cycle</keyword>
<dbReference type="InterPro" id="IPR006612">
    <property type="entry name" value="THAP_Znf"/>
</dbReference>
<dbReference type="InterPro" id="IPR038441">
    <property type="entry name" value="THAP_Znf_sf"/>
</dbReference>